<evidence type="ECO:0000313" key="2">
    <source>
        <dbReference type="EMBL" id="KAG2187131.1"/>
    </source>
</evidence>
<dbReference type="InterPro" id="IPR036866">
    <property type="entry name" value="RibonucZ/Hydroxyglut_hydro"/>
</dbReference>
<proteinExistence type="predicted"/>
<sequence>MSRSNGVNKDFYFFLFSDTYKKLVRRAMGTVTQPFVMSVIEQVIFVGTGCSSNTPALKCLLENPPTCEVCLLALTEEGWKNRRKNPSVLVRVRDPRDPNGRLRNILVDCGKTFYQSALDIFPRYGIREIDALILSHGHADAVLGLDDLRAWTSGGTLQESVPVYLNEETFAVVSRAFPYLVSKANATGGGEVASFQFTVIKENEPFEVAGLDITPLPVHHGKIMSTGEPYWCFGYRFGKQLSCITDANYIPPETFEKMKNSEILIVDCLREAPYMSHFGLDQALDVVKDLKARHNYLIGMAHNLEHEDLSQQLSVHAKDLDLHISPAYDTLKVDVMADGSVRESTWRE</sequence>
<dbReference type="SUPFAM" id="SSF56281">
    <property type="entry name" value="Metallo-hydrolase/oxidoreductase"/>
    <property type="match status" value="1"/>
</dbReference>
<dbReference type="Pfam" id="PF12706">
    <property type="entry name" value="Lactamase_B_2"/>
    <property type="match status" value="1"/>
</dbReference>
<feature type="domain" description="Metallo-beta-lactamase" evidence="1">
    <location>
        <begin position="103"/>
        <end position="299"/>
    </location>
</feature>
<dbReference type="CDD" id="cd16279">
    <property type="entry name" value="metallo-hydrolase-like_MBL-fold"/>
    <property type="match status" value="1"/>
</dbReference>
<dbReference type="Gene3D" id="3.60.15.10">
    <property type="entry name" value="Ribonuclease Z/Hydroxyacylglutathione hydrolase-like"/>
    <property type="match status" value="1"/>
</dbReference>
<organism evidence="2 3">
    <name type="scientific">Umbelopsis vinacea</name>
    <dbReference type="NCBI Taxonomy" id="44442"/>
    <lineage>
        <taxon>Eukaryota</taxon>
        <taxon>Fungi</taxon>
        <taxon>Fungi incertae sedis</taxon>
        <taxon>Mucoromycota</taxon>
        <taxon>Mucoromycotina</taxon>
        <taxon>Umbelopsidomycetes</taxon>
        <taxon>Umbelopsidales</taxon>
        <taxon>Umbelopsidaceae</taxon>
        <taxon>Umbelopsis</taxon>
    </lineage>
</organism>
<keyword evidence="3" id="KW-1185">Reference proteome</keyword>
<dbReference type="OrthoDB" id="341300at2759"/>
<dbReference type="Proteomes" id="UP000612746">
    <property type="component" value="Unassembled WGS sequence"/>
</dbReference>
<dbReference type="EMBL" id="JAEPRA010000003">
    <property type="protein sequence ID" value="KAG2187131.1"/>
    <property type="molecule type" value="Genomic_DNA"/>
</dbReference>
<protein>
    <recommendedName>
        <fullName evidence="1">Metallo-beta-lactamase domain-containing protein</fullName>
    </recommendedName>
</protein>
<gene>
    <name evidence="2" type="ORF">INT44_004801</name>
</gene>
<dbReference type="PANTHER" id="PTHR42663">
    <property type="entry name" value="HYDROLASE C777.06C-RELATED-RELATED"/>
    <property type="match status" value="1"/>
</dbReference>
<dbReference type="AlphaFoldDB" id="A0A8H7UIH6"/>
<comment type="caution">
    <text evidence="2">The sequence shown here is derived from an EMBL/GenBank/DDBJ whole genome shotgun (WGS) entry which is preliminary data.</text>
</comment>
<evidence type="ECO:0000259" key="1">
    <source>
        <dbReference type="Pfam" id="PF12706"/>
    </source>
</evidence>
<name>A0A8H7UIH6_9FUNG</name>
<accession>A0A8H7UIH6</accession>
<reference evidence="2" key="1">
    <citation type="submission" date="2020-12" db="EMBL/GenBank/DDBJ databases">
        <title>Metabolic potential, ecology and presence of endohyphal bacteria is reflected in genomic diversity of Mucoromycotina.</title>
        <authorList>
            <person name="Muszewska A."/>
            <person name="Okrasinska A."/>
            <person name="Steczkiewicz K."/>
            <person name="Drgas O."/>
            <person name="Orlowska M."/>
            <person name="Perlinska-Lenart U."/>
            <person name="Aleksandrzak-Piekarczyk T."/>
            <person name="Szatraj K."/>
            <person name="Zielenkiewicz U."/>
            <person name="Pilsyk S."/>
            <person name="Malc E."/>
            <person name="Mieczkowski P."/>
            <person name="Kruszewska J.S."/>
            <person name="Biernat P."/>
            <person name="Pawlowska J."/>
        </authorList>
    </citation>
    <scope>NUCLEOTIDE SEQUENCE</scope>
    <source>
        <strain evidence="2">WA0000051536</strain>
    </source>
</reference>
<dbReference type="PANTHER" id="PTHR42663:SF6">
    <property type="entry name" value="HYDROLASE C777.06C-RELATED"/>
    <property type="match status" value="1"/>
</dbReference>
<dbReference type="InterPro" id="IPR001279">
    <property type="entry name" value="Metallo-B-lactamas"/>
</dbReference>
<evidence type="ECO:0000313" key="3">
    <source>
        <dbReference type="Proteomes" id="UP000612746"/>
    </source>
</evidence>